<dbReference type="Proteomes" id="UP001598251">
    <property type="component" value="Unassembled WGS sequence"/>
</dbReference>
<reference evidence="5 6" key="1">
    <citation type="submission" date="2024-09" db="EMBL/GenBank/DDBJ databases">
        <title>The Natural Products Discovery Center: Release of the First 8490 Sequenced Strains for Exploring Actinobacteria Biosynthetic Diversity.</title>
        <authorList>
            <person name="Kalkreuter E."/>
            <person name="Kautsar S.A."/>
            <person name="Yang D."/>
            <person name="Bader C.D."/>
            <person name="Teijaro C.N."/>
            <person name="Fluegel L."/>
            <person name="Davis C.M."/>
            <person name="Simpson J.R."/>
            <person name="Lauterbach L."/>
            <person name="Steele A.D."/>
            <person name="Gui C."/>
            <person name="Meng S."/>
            <person name="Li G."/>
            <person name="Viehrig K."/>
            <person name="Ye F."/>
            <person name="Su P."/>
            <person name="Kiefer A.F."/>
            <person name="Nichols A."/>
            <person name="Cepeda A.J."/>
            <person name="Yan W."/>
            <person name="Fan B."/>
            <person name="Jiang Y."/>
            <person name="Adhikari A."/>
            <person name="Zheng C.-J."/>
            <person name="Schuster L."/>
            <person name="Cowan T.M."/>
            <person name="Smanski M.J."/>
            <person name="Chevrette M.G."/>
            <person name="De Carvalho L.P.S."/>
            <person name="Shen B."/>
        </authorList>
    </citation>
    <scope>NUCLEOTIDE SEQUENCE [LARGE SCALE GENOMIC DNA]</scope>
    <source>
        <strain evidence="5 6">NPDC058546</strain>
    </source>
</reference>
<feature type="region of interest" description="Disordered" evidence="3">
    <location>
        <begin position="184"/>
        <end position="204"/>
    </location>
</feature>
<accession>A0ABW6E850</accession>
<evidence type="ECO:0000256" key="3">
    <source>
        <dbReference type="SAM" id="MobiDB-lite"/>
    </source>
</evidence>
<keyword evidence="1 2" id="KW-0238">DNA-binding</keyword>
<feature type="domain" description="HTH tetR-type" evidence="4">
    <location>
        <begin position="5"/>
        <end position="65"/>
    </location>
</feature>
<dbReference type="InterPro" id="IPR050109">
    <property type="entry name" value="HTH-type_TetR-like_transc_reg"/>
</dbReference>
<dbReference type="RefSeq" id="WP_382824600.1">
    <property type="nucleotide sequence ID" value="NZ_JBHXLY010000004.1"/>
</dbReference>
<dbReference type="InterPro" id="IPR009057">
    <property type="entry name" value="Homeodomain-like_sf"/>
</dbReference>
<comment type="caution">
    <text evidence="5">The sequence shown here is derived from an EMBL/GenBank/DDBJ whole genome shotgun (WGS) entry which is preliminary data.</text>
</comment>
<dbReference type="PROSITE" id="PS50977">
    <property type="entry name" value="HTH_TETR_2"/>
    <property type="match status" value="1"/>
</dbReference>
<dbReference type="PANTHER" id="PTHR30055">
    <property type="entry name" value="HTH-TYPE TRANSCRIPTIONAL REGULATOR RUTR"/>
    <property type="match status" value="1"/>
</dbReference>
<evidence type="ECO:0000256" key="1">
    <source>
        <dbReference type="ARBA" id="ARBA00023125"/>
    </source>
</evidence>
<dbReference type="SUPFAM" id="SSF46689">
    <property type="entry name" value="Homeodomain-like"/>
    <property type="match status" value="1"/>
</dbReference>
<keyword evidence="6" id="KW-1185">Reference proteome</keyword>
<evidence type="ECO:0000313" key="5">
    <source>
        <dbReference type="EMBL" id="MFD4211357.1"/>
    </source>
</evidence>
<dbReference type="EMBL" id="JBHXOF010000001">
    <property type="protein sequence ID" value="MFD4211357.1"/>
    <property type="molecule type" value="Genomic_DNA"/>
</dbReference>
<dbReference type="InterPro" id="IPR001647">
    <property type="entry name" value="HTH_TetR"/>
</dbReference>
<dbReference type="Pfam" id="PF00440">
    <property type="entry name" value="TetR_N"/>
    <property type="match status" value="1"/>
</dbReference>
<organism evidence="5 6">
    <name type="scientific">Streptomyces sindenensis</name>
    <dbReference type="NCBI Taxonomy" id="67363"/>
    <lineage>
        <taxon>Bacteria</taxon>
        <taxon>Bacillati</taxon>
        <taxon>Actinomycetota</taxon>
        <taxon>Actinomycetes</taxon>
        <taxon>Kitasatosporales</taxon>
        <taxon>Streptomycetaceae</taxon>
        <taxon>Streptomyces</taxon>
    </lineage>
</organism>
<evidence type="ECO:0000313" key="6">
    <source>
        <dbReference type="Proteomes" id="UP001598251"/>
    </source>
</evidence>
<dbReference type="Gene3D" id="1.10.357.10">
    <property type="entry name" value="Tetracycline Repressor, domain 2"/>
    <property type="match status" value="1"/>
</dbReference>
<gene>
    <name evidence="5" type="ORF">ACFWSS_00415</name>
</gene>
<name>A0ABW6E850_9ACTN</name>
<dbReference type="PANTHER" id="PTHR30055:SF239">
    <property type="entry name" value="TRANSCRIPTIONAL REGULATORY PROTEIN"/>
    <property type="match status" value="1"/>
</dbReference>
<evidence type="ECO:0000259" key="4">
    <source>
        <dbReference type="PROSITE" id="PS50977"/>
    </source>
</evidence>
<feature type="compositionally biased region" description="Gly residues" evidence="3">
    <location>
        <begin position="188"/>
        <end position="204"/>
    </location>
</feature>
<evidence type="ECO:0000256" key="2">
    <source>
        <dbReference type="PROSITE-ProRule" id="PRU00335"/>
    </source>
</evidence>
<sequence>MATARTPRAAWIDAGLRALAAGGPDAVRIEVLARSLGVTKGGFYGYFTDRRALLEEMLDAWERDVTDAIIESVRAEGGDARARLRHLFRIAGSPEGVTAEMSTELAIREWSRRDPDVAHRLRRVDRRRMDYLRELFREFCRDEDEVEIRCTIVTSVWMAAHFIAFDHGERTHDEIEDLVLRRVLDGPPGDGDPGDGDPGGAARP</sequence>
<protein>
    <submittedName>
        <fullName evidence="5">TetR/AcrR family transcriptional regulator</fullName>
    </submittedName>
</protein>
<proteinExistence type="predicted"/>
<feature type="DNA-binding region" description="H-T-H motif" evidence="2">
    <location>
        <begin position="28"/>
        <end position="47"/>
    </location>
</feature>